<name>A0A1J5S9A0_9ZZZZ</name>
<dbReference type="Gene3D" id="1.20.120.50">
    <property type="entry name" value="Hemerythrin-like"/>
    <property type="match status" value="1"/>
</dbReference>
<comment type="caution">
    <text evidence="5">The sequence shown here is derived from an EMBL/GenBank/DDBJ whole genome shotgun (WGS) entry which is preliminary data.</text>
</comment>
<dbReference type="AlphaFoldDB" id="A0A1J5S9A0"/>
<keyword evidence="3" id="KW-0408">Iron</keyword>
<dbReference type="SUPFAM" id="SSF47188">
    <property type="entry name" value="Hemerythrin-like"/>
    <property type="match status" value="1"/>
</dbReference>
<evidence type="ECO:0000259" key="4">
    <source>
        <dbReference type="Pfam" id="PF01814"/>
    </source>
</evidence>
<reference evidence="5" key="1">
    <citation type="submission" date="2016-10" db="EMBL/GenBank/DDBJ databases">
        <title>Sequence of Gallionella enrichment culture.</title>
        <authorList>
            <person name="Poehlein A."/>
            <person name="Muehling M."/>
            <person name="Daniel R."/>
        </authorList>
    </citation>
    <scope>NUCLEOTIDE SEQUENCE</scope>
</reference>
<sequence>MAYMEWTRDLESGIPVIDTQHKRIIEFINELHEACQTRSADETNHVMEGLLNYTVTHFEFEEALQEKAGYPFLKAHRRIHEVFMKKVAEIRARSTKGEDVAPELLNLLKGWLASHIKGEDRDYVESVKKITDSDDQEVSGWLDTLLTRFST</sequence>
<dbReference type="Pfam" id="PF01814">
    <property type="entry name" value="Hemerythrin"/>
    <property type="match status" value="1"/>
</dbReference>
<dbReference type="GO" id="GO:0046872">
    <property type="term" value="F:metal ion binding"/>
    <property type="evidence" value="ECO:0007669"/>
    <property type="project" value="UniProtKB-KW"/>
</dbReference>
<evidence type="ECO:0000256" key="3">
    <source>
        <dbReference type="ARBA" id="ARBA00023004"/>
    </source>
</evidence>
<organism evidence="5">
    <name type="scientific">mine drainage metagenome</name>
    <dbReference type="NCBI Taxonomy" id="410659"/>
    <lineage>
        <taxon>unclassified sequences</taxon>
        <taxon>metagenomes</taxon>
        <taxon>ecological metagenomes</taxon>
    </lineage>
</organism>
<keyword evidence="2" id="KW-0479">Metal-binding</keyword>
<evidence type="ECO:0000256" key="1">
    <source>
        <dbReference type="ARBA" id="ARBA00010587"/>
    </source>
</evidence>
<dbReference type="PANTHER" id="PTHR37164:SF1">
    <property type="entry name" value="BACTERIOHEMERYTHRIN"/>
    <property type="match status" value="1"/>
</dbReference>
<gene>
    <name evidence="5" type="ORF">GALL_131160</name>
</gene>
<dbReference type="EMBL" id="MLJW01000055">
    <property type="protein sequence ID" value="OIR04730.1"/>
    <property type="molecule type" value="Genomic_DNA"/>
</dbReference>
<dbReference type="NCBIfam" id="TIGR02481">
    <property type="entry name" value="hemeryth_dom"/>
    <property type="match status" value="1"/>
</dbReference>
<dbReference type="CDD" id="cd12107">
    <property type="entry name" value="Hemerythrin"/>
    <property type="match status" value="1"/>
</dbReference>
<protein>
    <submittedName>
        <fullName evidence="5">Bacteriohemerythrin</fullName>
    </submittedName>
</protein>
<dbReference type="InterPro" id="IPR012312">
    <property type="entry name" value="Hemerythrin-like"/>
</dbReference>
<dbReference type="InterPro" id="IPR012827">
    <property type="entry name" value="Hemerythrin_metal-bd"/>
</dbReference>
<dbReference type="InterPro" id="IPR035938">
    <property type="entry name" value="Hemerythrin-like_sf"/>
</dbReference>
<dbReference type="NCBIfam" id="NF002007">
    <property type="entry name" value="PRK00808.1"/>
    <property type="match status" value="1"/>
</dbReference>
<evidence type="ECO:0000256" key="2">
    <source>
        <dbReference type="ARBA" id="ARBA00022723"/>
    </source>
</evidence>
<dbReference type="NCBIfam" id="NF033749">
    <property type="entry name" value="bact_hemeryth"/>
    <property type="match status" value="1"/>
</dbReference>
<proteinExistence type="inferred from homology"/>
<feature type="domain" description="Hemerythrin-like" evidence="4">
    <location>
        <begin position="13"/>
        <end position="124"/>
    </location>
</feature>
<dbReference type="PANTHER" id="PTHR37164">
    <property type="entry name" value="BACTERIOHEMERYTHRIN"/>
    <property type="match status" value="1"/>
</dbReference>
<evidence type="ECO:0000313" key="5">
    <source>
        <dbReference type="EMBL" id="OIR04730.1"/>
    </source>
</evidence>
<dbReference type="InterPro" id="IPR050669">
    <property type="entry name" value="Hemerythrin"/>
</dbReference>
<accession>A0A1J5S9A0</accession>
<comment type="similarity">
    <text evidence="1">Belongs to the hemerythrin family.</text>
</comment>